<dbReference type="EMBL" id="NRSH01000007">
    <property type="protein sequence ID" value="MBK1725691.1"/>
    <property type="molecule type" value="Genomic_DNA"/>
</dbReference>
<sequence length="175" mass="19185">MLVLADGSPGGWLNGRAASLDQLETHAMPRRPAEHFGGLDPLIAVARLALVRPGTVEPRRMPLIRLRQPAGTWCAIPLCPRRHRPAELITTSSPRWRSREAALRAAVAGQVREARRCCRLSGPERLNYGISRDQCRRVVAWARSVAGLPGQPAGYESIIRPAVHADGQLSLIEEV</sequence>
<proteinExistence type="predicted"/>
<comment type="caution">
    <text evidence="1">The sequence shown here is derived from an EMBL/GenBank/DDBJ whole genome shotgun (WGS) entry which is preliminary data.</text>
</comment>
<dbReference type="Proteomes" id="UP000738126">
    <property type="component" value="Unassembled WGS sequence"/>
</dbReference>
<keyword evidence="2" id="KW-1185">Reference proteome</keyword>
<reference evidence="1 2" key="1">
    <citation type="journal article" date="2020" name="Microorganisms">
        <title>Osmotic Adaptation and Compatible Solute Biosynthesis of Phototrophic Bacteria as Revealed from Genome Analyses.</title>
        <authorList>
            <person name="Imhoff J.F."/>
            <person name="Rahn T."/>
            <person name="Kunzel S."/>
            <person name="Keller A."/>
            <person name="Neulinger S.C."/>
        </authorList>
    </citation>
    <scope>NUCLEOTIDE SEQUENCE [LARGE SCALE GENOMIC DNA]</scope>
    <source>
        <strain evidence="1 2">DSM 15116</strain>
    </source>
</reference>
<evidence type="ECO:0000313" key="2">
    <source>
        <dbReference type="Proteomes" id="UP000738126"/>
    </source>
</evidence>
<organism evidence="1 2">
    <name type="scientific">Halorhodospira neutriphila</name>
    <dbReference type="NCBI Taxonomy" id="168379"/>
    <lineage>
        <taxon>Bacteria</taxon>
        <taxon>Pseudomonadati</taxon>
        <taxon>Pseudomonadota</taxon>
        <taxon>Gammaproteobacteria</taxon>
        <taxon>Chromatiales</taxon>
        <taxon>Ectothiorhodospiraceae</taxon>
        <taxon>Halorhodospira</taxon>
    </lineage>
</organism>
<evidence type="ECO:0000313" key="1">
    <source>
        <dbReference type="EMBL" id="MBK1725691.1"/>
    </source>
</evidence>
<protein>
    <submittedName>
        <fullName evidence="1">Uncharacterized protein</fullName>
    </submittedName>
</protein>
<gene>
    <name evidence="1" type="ORF">CKO13_01375</name>
</gene>
<name>A0ABS1E1M4_9GAMM</name>
<accession>A0ABS1E1M4</accession>
<dbReference type="RefSeq" id="WP_200256105.1">
    <property type="nucleotide sequence ID" value="NZ_NRSH01000007.1"/>
</dbReference>